<sequence length="79" mass="9101">KRSSAKQARLYDKWRRGESAIPANRPGTSLHEYGLAFDMARIGMDPLTDPLLNWLGRVWEHYGGRHGGDRDPVHFQPRM</sequence>
<accession>A0A0F9HP14</accession>
<dbReference type="AlphaFoldDB" id="A0A0F9HP14"/>
<evidence type="ECO:0008006" key="2">
    <source>
        <dbReference type="Google" id="ProtNLM"/>
    </source>
</evidence>
<name>A0A0F9HP14_9ZZZZ</name>
<comment type="caution">
    <text evidence="1">The sequence shown here is derived from an EMBL/GenBank/DDBJ whole genome shotgun (WGS) entry which is preliminary data.</text>
</comment>
<evidence type="ECO:0000313" key="1">
    <source>
        <dbReference type="EMBL" id="KKL76862.1"/>
    </source>
</evidence>
<protein>
    <recommendedName>
        <fullName evidence="2">Peptidase M15C domain-containing protein</fullName>
    </recommendedName>
</protein>
<proteinExistence type="predicted"/>
<gene>
    <name evidence="1" type="ORF">LCGC14_2040700</name>
</gene>
<dbReference type="Gene3D" id="3.30.1380.10">
    <property type="match status" value="1"/>
</dbReference>
<organism evidence="1">
    <name type="scientific">marine sediment metagenome</name>
    <dbReference type="NCBI Taxonomy" id="412755"/>
    <lineage>
        <taxon>unclassified sequences</taxon>
        <taxon>metagenomes</taxon>
        <taxon>ecological metagenomes</taxon>
    </lineage>
</organism>
<dbReference type="EMBL" id="LAZR01023921">
    <property type="protein sequence ID" value="KKL76862.1"/>
    <property type="molecule type" value="Genomic_DNA"/>
</dbReference>
<dbReference type="SUPFAM" id="SSF55166">
    <property type="entry name" value="Hedgehog/DD-peptidase"/>
    <property type="match status" value="1"/>
</dbReference>
<dbReference type="InterPro" id="IPR009045">
    <property type="entry name" value="Zn_M74/Hedgehog-like"/>
</dbReference>
<feature type="non-terminal residue" evidence="1">
    <location>
        <position position="1"/>
    </location>
</feature>
<reference evidence="1" key="1">
    <citation type="journal article" date="2015" name="Nature">
        <title>Complex archaea that bridge the gap between prokaryotes and eukaryotes.</title>
        <authorList>
            <person name="Spang A."/>
            <person name="Saw J.H."/>
            <person name="Jorgensen S.L."/>
            <person name="Zaremba-Niedzwiedzka K."/>
            <person name="Martijn J."/>
            <person name="Lind A.E."/>
            <person name="van Eijk R."/>
            <person name="Schleper C."/>
            <person name="Guy L."/>
            <person name="Ettema T.J."/>
        </authorList>
    </citation>
    <scope>NUCLEOTIDE SEQUENCE</scope>
</reference>